<protein>
    <submittedName>
        <fullName evidence="2">Uncharacterized protein</fullName>
    </submittedName>
</protein>
<keyword evidence="1" id="KW-0472">Membrane</keyword>
<comment type="caution">
    <text evidence="2">The sequence shown here is derived from an EMBL/GenBank/DDBJ whole genome shotgun (WGS) entry which is preliminary data.</text>
</comment>
<evidence type="ECO:0000313" key="3">
    <source>
        <dbReference type="Proteomes" id="UP000309038"/>
    </source>
</evidence>
<proteinExistence type="predicted"/>
<evidence type="ECO:0000313" key="2">
    <source>
        <dbReference type="EMBL" id="THG97241.1"/>
    </source>
</evidence>
<gene>
    <name evidence="2" type="ORF">EW026_g4714</name>
</gene>
<sequence>MFATSPATPLSILPRWTATMSTHVMIPSSPTVLSFALLVATRTSCEFFIIFSTASSPAATTTTSSIALAVPISITLTNVSLTISVAICMSSRVVSLCSAAATSASPMIAMAVFTVPMFTFVVP</sequence>
<keyword evidence="1" id="KW-1133">Transmembrane helix</keyword>
<feature type="transmembrane region" description="Helical" evidence="1">
    <location>
        <begin position="66"/>
        <end position="87"/>
    </location>
</feature>
<organism evidence="2 3">
    <name type="scientific">Hermanssonia centrifuga</name>
    <dbReference type="NCBI Taxonomy" id="98765"/>
    <lineage>
        <taxon>Eukaryota</taxon>
        <taxon>Fungi</taxon>
        <taxon>Dikarya</taxon>
        <taxon>Basidiomycota</taxon>
        <taxon>Agaricomycotina</taxon>
        <taxon>Agaricomycetes</taxon>
        <taxon>Polyporales</taxon>
        <taxon>Meruliaceae</taxon>
        <taxon>Hermanssonia</taxon>
    </lineage>
</organism>
<reference evidence="2 3" key="1">
    <citation type="submission" date="2019-02" db="EMBL/GenBank/DDBJ databases">
        <title>Genome sequencing of the rare red list fungi Phlebia centrifuga.</title>
        <authorList>
            <person name="Buettner E."/>
            <person name="Kellner H."/>
        </authorList>
    </citation>
    <scope>NUCLEOTIDE SEQUENCE [LARGE SCALE GENOMIC DNA]</scope>
    <source>
        <strain evidence="2 3">DSM 108282</strain>
    </source>
</reference>
<dbReference type="EMBL" id="SGPJ01000180">
    <property type="protein sequence ID" value="THG97241.1"/>
    <property type="molecule type" value="Genomic_DNA"/>
</dbReference>
<name>A0A4S4KGA1_9APHY</name>
<keyword evidence="1" id="KW-0812">Transmembrane</keyword>
<accession>A0A4S4KGA1</accession>
<dbReference type="AlphaFoldDB" id="A0A4S4KGA1"/>
<feature type="transmembrane region" description="Helical" evidence="1">
    <location>
        <begin position="93"/>
        <end position="122"/>
    </location>
</feature>
<evidence type="ECO:0000256" key="1">
    <source>
        <dbReference type="SAM" id="Phobius"/>
    </source>
</evidence>
<dbReference type="Proteomes" id="UP000309038">
    <property type="component" value="Unassembled WGS sequence"/>
</dbReference>
<keyword evidence="3" id="KW-1185">Reference proteome</keyword>